<reference evidence="1 2" key="1">
    <citation type="journal article" date="2024" name="G3 (Bethesda)">
        <title>Genome assembly of Hibiscus sabdariffa L. provides insights into metabolisms of medicinal natural products.</title>
        <authorList>
            <person name="Kim T."/>
        </authorList>
    </citation>
    <scope>NUCLEOTIDE SEQUENCE [LARGE SCALE GENOMIC DNA]</scope>
    <source>
        <strain evidence="1">TK-2024</strain>
        <tissue evidence="1">Old leaves</tissue>
    </source>
</reference>
<accession>A0ABR2E719</accession>
<gene>
    <name evidence="1" type="ORF">V6N12_040361</name>
</gene>
<name>A0ABR2E719_9ROSI</name>
<protein>
    <submittedName>
        <fullName evidence="1">Uncharacterized protein</fullName>
    </submittedName>
</protein>
<dbReference type="Proteomes" id="UP001472677">
    <property type="component" value="Unassembled WGS sequence"/>
</dbReference>
<evidence type="ECO:0000313" key="1">
    <source>
        <dbReference type="EMBL" id="KAK8551737.1"/>
    </source>
</evidence>
<evidence type="ECO:0000313" key="2">
    <source>
        <dbReference type="Proteomes" id="UP001472677"/>
    </source>
</evidence>
<organism evidence="1 2">
    <name type="scientific">Hibiscus sabdariffa</name>
    <name type="common">roselle</name>
    <dbReference type="NCBI Taxonomy" id="183260"/>
    <lineage>
        <taxon>Eukaryota</taxon>
        <taxon>Viridiplantae</taxon>
        <taxon>Streptophyta</taxon>
        <taxon>Embryophyta</taxon>
        <taxon>Tracheophyta</taxon>
        <taxon>Spermatophyta</taxon>
        <taxon>Magnoliopsida</taxon>
        <taxon>eudicotyledons</taxon>
        <taxon>Gunneridae</taxon>
        <taxon>Pentapetalae</taxon>
        <taxon>rosids</taxon>
        <taxon>malvids</taxon>
        <taxon>Malvales</taxon>
        <taxon>Malvaceae</taxon>
        <taxon>Malvoideae</taxon>
        <taxon>Hibiscus</taxon>
    </lineage>
</organism>
<sequence>MGIGDGSWCPAGNGMEWDTRLATSRQKTWQSFLYLVSSVFTFNPMLMQPLEICPNGLDHSKIHYLTSTWAVTVCEVLSTLESKWPPTSREALKIMEKALCGHICRNDRFFDCVLSIKTSIAGNSVEPVSEQCETWGKR</sequence>
<dbReference type="EMBL" id="JBBPBM010000020">
    <property type="protein sequence ID" value="KAK8551737.1"/>
    <property type="molecule type" value="Genomic_DNA"/>
</dbReference>
<comment type="caution">
    <text evidence="1">The sequence shown here is derived from an EMBL/GenBank/DDBJ whole genome shotgun (WGS) entry which is preliminary data.</text>
</comment>
<keyword evidence="2" id="KW-1185">Reference proteome</keyword>
<proteinExistence type="predicted"/>